<dbReference type="AlphaFoldDB" id="A0A9D2M3G0"/>
<organism evidence="3 4">
    <name type="scientific">Candidatus Ruthenibacterium avium</name>
    <dbReference type="NCBI Taxonomy" id="2838751"/>
    <lineage>
        <taxon>Bacteria</taxon>
        <taxon>Bacillati</taxon>
        <taxon>Bacillota</taxon>
        <taxon>Clostridia</taxon>
        <taxon>Eubacteriales</taxon>
        <taxon>Oscillospiraceae</taxon>
        <taxon>Ruthenibacterium</taxon>
    </lineage>
</organism>
<dbReference type="Pfam" id="PF04203">
    <property type="entry name" value="Sortase"/>
    <property type="match status" value="1"/>
</dbReference>
<dbReference type="NCBIfam" id="TIGR01076">
    <property type="entry name" value="sortase_fam"/>
    <property type="match status" value="1"/>
</dbReference>
<sequence length="214" mass="23574">MKKPYGVHRGKDFIVLPLIFVFLTILVLYVTFAPIITPYTALASLLFGQTAAAPTDRFQGLSEDLAQSGTVQLTEYPVTGDKIGQIDLQDTSLSVPLYYGDGNAELNKGAGLYTGAWLPGEGRTIMAAGHAGTFFKNLQGVEPGMKVQITTYYGVYVYEITKVEILEATDTSAYDFSRTDENLIMYTCYPFDALGYTPLRYFVYAKYVSGPVIE</sequence>
<dbReference type="SUPFAM" id="SSF63817">
    <property type="entry name" value="Sortase"/>
    <property type="match status" value="1"/>
</dbReference>
<keyword evidence="2" id="KW-0812">Transmembrane</keyword>
<dbReference type="Proteomes" id="UP000824209">
    <property type="component" value="Unassembled WGS sequence"/>
</dbReference>
<evidence type="ECO:0000256" key="1">
    <source>
        <dbReference type="ARBA" id="ARBA00022801"/>
    </source>
</evidence>
<dbReference type="Gene3D" id="2.40.260.10">
    <property type="entry name" value="Sortase"/>
    <property type="match status" value="1"/>
</dbReference>
<dbReference type="InterPro" id="IPR005754">
    <property type="entry name" value="Sortase"/>
</dbReference>
<evidence type="ECO:0000313" key="3">
    <source>
        <dbReference type="EMBL" id="HJB40770.1"/>
    </source>
</evidence>
<dbReference type="CDD" id="cd05828">
    <property type="entry name" value="Sortase_D_1"/>
    <property type="match status" value="1"/>
</dbReference>
<feature type="transmembrane region" description="Helical" evidence="2">
    <location>
        <begin position="12"/>
        <end position="32"/>
    </location>
</feature>
<evidence type="ECO:0000313" key="4">
    <source>
        <dbReference type="Proteomes" id="UP000824209"/>
    </source>
</evidence>
<protein>
    <submittedName>
        <fullName evidence="3">Class D sortase</fullName>
    </submittedName>
</protein>
<name>A0A9D2M3G0_9FIRM</name>
<evidence type="ECO:0000256" key="2">
    <source>
        <dbReference type="SAM" id="Phobius"/>
    </source>
</evidence>
<dbReference type="EMBL" id="DWYA01000092">
    <property type="protein sequence ID" value="HJB40770.1"/>
    <property type="molecule type" value="Genomic_DNA"/>
</dbReference>
<comment type="caution">
    <text evidence="3">The sequence shown here is derived from an EMBL/GenBank/DDBJ whole genome shotgun (WGS) entry which is preliminary data.</text>
</comment>
<reference evidence="3" key="1">
    <citation type="journal article" date="2021" name="PeerJ">
        <title>Extensive microbial diversity within the chicken gut microbiome revealed by metagenomics and culture.</title>
        <authorList>
            <person name="Gilroy R."/>
            <person name="Ravi A."/>
            <person name="Getino M."/>
            <person name="Pursley I."/>
            <person name="Horton D.L."/>
            <person name="Alikhan N.F."/>
            <person name="Baker D."/>
            <person name="Gharbi K."/>
            <person name="Hall N."/>
            <person name="Watson M."/>
            <person name="Adriaenssens E.M."/>
            <person name="Foster-Nyarko E."/>
            <person name="Jarju S."/>
            <person name="Secka A."/>
            <person name="Antonio M."/>
            <person name="Oren A."/>
            <person name="Chaudhuri R.R."/>
            <person name="La Ragione R."/>
            <person name="Hildebrand F."/>
            <person name="Pallen M.J."/>
        </authorList>
    </citation>
    <scope>NUCLEOTIDE SEQUENCE</scope>
    <source>
        <strain evidence="3">ChiBcec8-14828</strain>
    </source>
</reference>
<keyword evidence="2" id="KW-1133">Transmembrane helix</keyword>
<reference evidence="3" key="2">
    <citation type="submission" date="2021-04" db="EMBL/GenBank/DDBJ databases">
        <authorList>
            <person name="Gilroy R."/>
        </authorList>
    </citation>
    <scope>NUCLEOTIDE SEQUENCE</scope>
    <source>
        <strain evidence="3">ChiBcec8-14828</strain>
    </source>
</reference>
<gene>
    <name evidence="3" type="ORF">H9943_10305</name>
</gene>
<dbReference type="GO" id="GO:0016787">
    <property type="term" value="F:hydrolase activity"/>
    <property type="evidence" value="ECO:0007669"/>
    <property type="project" value="UniProtKB-KW"/>
</dbReference>
<keyword evidence="1" id="KW-0378">Hydrolase</keyword>
<proteinExistence type="predicted"/>
<dbReference type="InterPro" id="IPR041999">
    <property type="entry name" value="Sortase_D_1"/>
</dbReference>
<accession>A0A9D2M3G0</accession>
<dbReference type="InterPro" id="IPR023365">
    <property type="entry name" value="Sortase_dom-sf"/>
</dbReference>
<keyword evidence="2" id="KW-0472">Membrane</keyword>